<organism evidence="1">
    <name type="scientific">Arundo donax</name>
    <name type="common">Giant reed</name>
    <name type="synonym">Donax arundinaceus</name>
    <dbReference type="NCBI Taxonomy" id="35708"/>
    <lineage>
        <taxon>Eukaryota</taxon>
        <taxon>Viridiplantae</taxon>
        <taxon>Streptophyta</taxon>
        <taxon>Embryophyta</taxon>
        <taxon>Tracheophyta</taxon>
        <taxon>Spermatophyta</taxon>
        <taxon>Magnoliopsida</taxon>
        <taxon>Liliopsida</taxon>
        <taxon>Poales</taxon>
        <taxon>Poaceae</taxon>
        <taxon>PACMAD clade</taxon>
        <taxon>Arundinoideae</taxon>
        <taxon>Arundineae</taxon>
        <taxon>Arundo</taxon>
    </lineage>
</organism>
<proteinExistence type="predicted"/>
<reference evidence="1" key="1">
    <citation type="submission" date="2014-09" db="EMBL/GenBank/DDBJ databases">
        <authorList>
            <person name="Magalhaes I.L.F."/>
            <person name="Oliveira U."/>
            <person name="Santos F.R."/>
            <person name="Vidigal T.H.D.A."/>
            <person name="Brescovit A.D."/>
            <person name="Santos A.J."/>
        </authorList>
    </citation>
    <scope>NUCLEOTIDE SEQUENCE</scope>
    <source>
        <tissue evidence="1">Shoot tissue taken approximately 20 cm above the soil surface</tissue>
    </source>
</reference>
<dbReference type="AlphaFoldDB" id="A0A0A9D291"/>
<evidence type="ECO:0000313" key="1">
    <source>
        <dbReference type="EMBL" id="JAD82704.1"/>
    </source>
</evidence>
<reference evidence="1" key="2">
    <citation type="journal article" date="2015" name="Data Brief">
        <title>Shoot transcriptome of the giant reed, Arundo donax.</title>
        <authorList>
            <person name="Barrero R.A."/>
            <person name="Guerrero F.D."/>
            <person name="Moolhuijzen P."/>
            <person name="Goolsby J.A."/>
            <person name="Tidwell J."/>
            <person name="Bellgard S.E."/>
            <person name="Bellgard M.I."/>
        </authorList>
    </citation>
    <scope>NUCLEOTIDE SEQUENCE</scope>
    <source>
        <tissue evidence="1">Shoot tissue taken approximately 20 cm above the soil surface</tissue>
    </source>
</reference>
<accession>A0A0A9D291</accession>
<protein>
    <submittedName>
        <fullName evidence="1">Uncharacterized protein</fullName>
    </submittedName>
</protein>
<dbReference type="EMBL" id="GBRH01215191">
    <property type="protein sequence ID" value="JAD82704.1"/>
    <property type="molecule type" value="Transcribed_RNA"/>
</dbReference>
<name>A0A0A9D291_ARUDO</name>
<sequence length="136" mass="14200">MQARGVMRAAAGYGEILMRGTTMLPDEGCGAGSVRVIKASFAAVGSRHRNARSRSGTRASSAHRHHLPQIFDVAALPRIDPPLRQPIPHGAHGGGGHPHQVIHGGDNVIDLPLVTTVAAALTSSSTAASSPTRQWH</sequence>